<feature type="transmembrane region" description="Helical" evidence="19">
    <location>
        <begin position="126"/>
        <end position="152"/>
    </location>
</feature>
<dbReference type="RefSeq" id="XP_032811262.1">
    <property type="nucleotide sequence ID" value="XM_032955371.1"/>
</dbReference>
<dbReference type="Gene3D" id="1.20.1250.20">
    <property type="entry name" value="MFS general substrate transporter like domains"/>
    <property type="match status" value="1"/>
</dbReference>
<evidence type="ECO:0000256" key="4">
    <source>
        <dbReference type="ARBA" id="ARBA00022729"/>
    </source>
</evidence>
<evidence type="ECO:0000256" key="16">
    <source>
        <dbReference type="ARBA" id="ARBA00040938"/>
    </source>
</evidence>
<dbReference type="GO" id="GO:0005765">
    <property type="term" value="C:lysosomal membrane"/>
    <property type="evidence" value="ECO:0007669"/>
    <property type="project" value="UniProtKB-SubCell"/>
</dbReference>
<evidence type="ECO:0000313" key="25">
    <source>
        <dbReference type="RefSeq" id="XP_032811262.1"/>
    </source>
</evidence>
<dbReference type="GO" id="GO:0034486">
    <property type="term" value="P:vacuolar transmembrane transport"/>
    <property type="evidence" value="ECO:0007669"/>
    <property type="project" value="TreeGrafter"/>
</dbReference>
<evidence type="ECO:0000256" key="20">
    <source>
        <dbReference type="SAM" id="SignalP"/>
    </source>
</evidence>
<evidence type="ECO:0000256" key="11">
    <source>
        <dbReference type="ARBA" id="ARBA00035844"/>
    </source>
</evidence>
<evidence type="ECO:0000256" key="14">
    <source>
        <dbReference type="ARBA" id="ARBA00036597"/>
    </source>
</evidence>
<keyword evidence="5" id="KW-0769">Symport</keyword>
<feature type="transmembrane region" description="Helical" evidence="19">
    <location>
        <begin position="332"/>
        <end position="351"/>
    </location>
</feature>
<comment type="catalytic activity">
    <reaction evidence="12">
        <text>estrone 3-sulfate(out) + n H(+)(out) = estrone 3-sulfate(in) + n H(+)(in)</text>
        <dbReference type="Rhea" id="RHEA:75483"/>
        <dbReference type="ChEBI" id="CHEBI:15378"/>
        <dbReference type="ChEBI" id="CHEBI:60050"/>
    </reaction>
</comment>
<keyword evidence="2" id="KW-0813">Transport</keyword>
<evidence type="ECO:0000313" key="22">
    <source>
        <dbReference type="RefSeq" id="XP_032811259.1"/>
    </source>
</evidence>
<feature type="transmembrane region" description="Helical" evidence="19">
    <location>
        <begin position="74"/>
        <end position="91"/>
    </location>
</feature>
<name>A0AAJ7T6G4_PETMA</name>
<feature type="transmembrane region" description="Helical" evidence="19">
    <location>
        <begin position="363"/>
        <end position="383"/>
    </location>
</feature>
<dbReference type="PANTHER" id="PTHR23507:SF9">
    <property type="entry name" value="LYSOSOMAL PROTON-COUPLED STEROID CONJUGATE AND BILE ACID SYMPORTER SLC46A3"/>
    <property type="match status" value="1"/>
</dbReference>
<evidence type="ECO:0000256" key="6">
    <source>
        <dbReference type="ARBA" id="ARBA00022989"/>
    </source>
</evidence>
<evidence type="ECO:0000313" key="28">
    <source>
        <dbReference type="RefSeq" id="XP_032811265.1"/>
    </source>
</evidence>
<reference evidence="22 23" key="1">
    <citation type="submission" date="2025-04" db="UniProtKB">
        <authorList>
            <consortium name="RefSeq"/>
        </authorList>
    </citation>
    <scope>IDENTIFICATION</scope>
    <source>
        <tissue evidence="22 23">Sperm</tissue>
    </source>
</reference>
<evidence type="ECO:0000256" key="7">
    <source>
        <dbReference type="ARBA" id="ARBA00023136"/>
    </source>
</evidence>
<comment type="similarity">
    <text evidence="15">Belongs to the major facilitator superfamily. SLC46A family.</text>
</comment>
<dbReference type="RefSeq" id="XP_032811260.1">
    <property type="nucleotide sequence ID" value="XM_032955369.1"/>
</dbReference>
<dbReference type="RefSeq" id="XP_032811263.1">
    <property type="nucleotide sequence ID" value="XM_032955372.1"/>
</dbReference>
<dbReference type="RefSeq" id="XP_032811264.1">
    <property type="nucleotide sequence ID" value="XM_032955373.1"/>
</dbReference>
<gene>
    <name evidence="22 23 24 25 26 27 28" type="primary">LOC116942916</name>
</gene>
<keyword evidence="7 19" id="KW-0472">Membrane</keyword>
<evidence type="ECO:0000313" key="23">
    <source>
        <dbReference type="RefSeq" id="XP_032811260.1"/>
    </source>
</evidence>
<evidence type="ECO:0000256" key="1">
    <source>
        <dbReference type="ARBA" id="ARBA00004155"/>
    </source>
</evidence>
<evidence type="ECO:0000256" key="15">
    <source>
        <dbReference type="ARBA" id="ARBA00038227"/>
    </source>
</evidence>
<dbReference type="SUPFAM" id="SSF103473">
    <property type="entry name" value="MFS general substrate transporter"/>
    <property type="match status" value="1"/>
</dbReference>
<keyword evidence="3 19" id="KW-0812">Transmembrane</keyword>
<evidence type="ECO:0000313" key="27">
    <source>
        <dbReference type="RefSeq" id="XP_032811264.1"/>
    </source>
</evidence>
<evidence type="ECO:0000256" key="13">
    <source>
        <dbReference type="ARBA" id="ARBA00036498"/>
    </source>
</evidence>
<evidence type="ECO:0000313" key="21">
    <source>
        <dbReference type="Proteomes" id="UP001318040"/>
    </source>
</evidence>
<evidence type="ECO:0000256" key="3">
    <source>
        <dbReference type="ARBA" id="ARBA00022692"/>
    </source>
</evidence>
<evidence type="ECO:0000256" key="18">
    <source>
        <dbReference type="ARBA" id="ARBA00048746"/>
    </source>
</evidence>
<sequence length="496" mass="53608">MGCVRVVEPIVALFAFAVFLSSPLNQQYIYRRFGNFSTNDSTGSTCSPNGSDVEDELEKEAQAAASRFQVRLDLVGFLPAVLASLVLGVYSDTSGRRLMMILPCIGYSLESIVYILIVSLELPLPWLYLGCLLRGATGGYASILAGSFAYLTDVANPANLNMRVACLDMLIGISGGIGAVISGHMLQAMGYAFVYLCVCLILVLCIIYVACVLEETITKDIHVESLIPAEDGQDDSIATCDSAAEIRMRIPAEARKKRNVLTKLLKQNYKSFSNLFCEVDSGVRSSGGPGSKRWRLALLLVAFTFYLLAEIGGSLPVSLFEMKAPLCWDALLLGYGSAVGFAIFITSFVGVTVLSRCLSDPPIALIGISTFTVGMAMICGVQTTLMMFLVRLPLMFTIMPVAVMRSMMSKTVLPSEQGTLFSLVGSLELLAGIVGSVVFNNVYAVTVGWFACLVFLLSSAVAVIPFLILSVLWCDEIMCRRRRGISALQDESAQTH</sequence>
<dbReference type="InterPro" id="IPR036259">
    <property type="entry name" value="MFS_trans_sf"/>
</dbReference>
<proteinExistence type="inferred from homology"/>
<comment type="catalytic activity">
    <reaction evidence="14">
        <text>glycocholate(out) + n H(+)(out) = glycocholate(in) + n H(+)(in)</text>
        <dbReference type="Rhea" id="RHEA:75503"/>
        <dbReference type="ChEBI" id="CHEBI:15378"/>
        <dbReference type="ChEBI" id="CHEBI:29746"/>
    </reaction>
</comment>
<dbReference type="Pfam" id="PF07690">
    <property type="entry name" value="MFS_1"/>
    <property type="match status" value="1"/>
</dbReference>
<dbReference type="Proteomes" id="UP001318040">
    <property type="component" value="Chromosome 16"/>
</dbReference>
<keyword evidence="21" id="KW-1185">Reference proteome</keyword>
<feature type="chain" id="PRO_5044709310" description="Lysosomal proton-coupled steroid conjugate and bile acid symporter SLC46A3" evidence="20">
    <location>
        <begin position="22"/>
        <end position="496"/>
    </location>
</feature>
<dbReference type="RefSeq" id="XP_032811259.1">
    <property type="nucleotide sequence ID" value="XM_032955368.1"/>
</dbReference>
<feature type="transmembrane region" description="Helical" evidence="19">
    <location>
        <begin position="448"/>
        <end position="473"/>
    </location>
</feature>
<dbReference type="RefSeq" id="XP_032811265.1">
    <property type="nucleotide sequence ID" value="XM_032955374.1"/>
</dbReference>
<comment type="catalytic activity">
    <reaction evidence="18">
        <text>taurocholate(out) + n H(+)(out) = taurocholate(in) + n H(+)(in)</text>
        <dbReference type="Rhea" id="RHEA:75507"/>
        <dbReference type="ChEBI" id="CHEBI:15378"/>
        <dbReference type="ChEBI" id="CHEBI:36257"/>
    </reaction>
</comment>
<comment type="catalytic activity">
    <reaction evidence="10">
        <text>dehydroepiandrosterone 3-sulfate(out) + n H(+)(out) = dehydroepiandrosterone 3-sulfate(in) + n H(+)(in)</text>
        <dbReference type="Rhea" id="RHEA:75487"/>
        <dbReference type="ChEBI" id="CHEBI:15378"/>
        <dbReference type="ChEBI" id="CHEBI:57905"/>
    </reaction>
</comment>
<evidence type="ECO:0000256" key="2">
    <source>
        <dbReference type="ARBA" id="ARBA00022448"/>
    </source>
</evidence>
<dbReference type="GO" id="GO:0015293">
    <property type="term" value="F:symporter activity"/>
    <property type="evidence" value="ECO:0007669"/>
    <property type="project" value="UniProtKB-KW"/>
</dbReference>
<dbReference type="RefSeq" id="XP_032811261.1">
    <property type="nucleotide sequence ID" value="XM_032955370.1"/>
</dbReference>
<evidence type="ECO:0000256" key="5">
    <source>
        <dbReference type="ARBA" id="ARBA00022847"/>
    </source>
</evidence>
<dbReference type="PANTHER" id="PTHR23507">
    <property type="entry name" value="ZGC:174356"/>
    <property type="match status" value="1"/>
</dbReference>
<feature type="signal peptide" evidence="20">
    <location>
        <begin position="1"/>
        <end position="21"/>
    </location>
</feature>
<protein>
    <recommendedName>
        <fullName evidence="16">Lysosomal proton-coupled steroid conjugate and bile acid symporter SLC46A3</fullName>
    </recommendedName>
    <alternativeName>
        <fullName evidence="17">Solute carrier family 46 member 3</fullName>
    </alternativeName>
</protein>
<feature type="transmembrane region" description="Helical" evidence="19">
    <location>
        <begin position="420"/>
        <end position="442"/>
    </location>
</feature>
<comment type="subcellular location">
    <subcellularLocation>
        <location evidence="1">Lysosome membrane</location>
        <topology evidence="1">Multi-pass membrane protein</topology>
    </subcellularLocation>
</comment>
<evidence type="ECO:0000256" key="17">
    <source>
        <dbReference type="ARBA" id="ARBA00042515"/>
    </source>
</evidence>
<feature type="transmembrane region" description="Helical" evidence="19">
    <location>
        <begin position="164"/>
        <end position="186"/>
    </location>
</feature>
<comment type="catalytic activity">
    <reaction evidence="11">
        <text>cholate(out) + n H(+)(out) = cholate(in) + n H(+)(in)</text>
        <dbReference type="Rhea" id="RHEA:75499"/>
        <dbReference type="ChEBI" id="CHEBI:15378"/>
        <dbReference type="ChEBI" id="CHEBI:29747"/>
    </reaction>
</comment>
<evidence type="ECO:0000256" key="12">
    <source>
        <dbReference type="ARBA" id="ARBA00036178"/>
    </source>
</evidence>
<dbReference type="InterPro" id="IPR011701">
    <property type="entry name" value="MFS"/>
</dbReference>
<keyword evidence="8" id="KW-0325">Glycoprotein</keyword>
<accession>A0AAJ7T6G4</accession>
<keyword evidence="6 19" id="KW-1133">Transmembrane helix</keyword>
<evidence type="ECO:0000256" key="9">
    <source>
        <dbReference type="ARBA" id="ARBA00023228"/>
    </source>
</evidence>
<organism evidence="21 23">
    <name type="scientific">Petromyzon marinus</name>
    <name type="common">Sea lamprey</name>
    <dbReference type="NCBI Taxonomy" id="7757"/>
    <lineage>
        <taxon>Eukaryota</taxon>
        <taxon>Metazoa</taxon>
        <taxon>Chordata</taxon>
        <taxon>Craniata</taxon>
        <taxon>Vertebrata</taxon>
        <taxon>Cyclostomata</taxon>
        <taxon>Hyperoartia</taxon>
        <taxon>Petromyzontiformes</taxon>
        <taxon>Petromyzontidae</taxon>
        <taxon>Petromyzon</taxon>
    </lineage>
</organism>
<feature type="transmembrane region" description="Helical" evidence="19">
    <location>
        <begin position="98"/>
        <end position="120"/>
    </location>
</feature>
<feature type="transmembrane region" description="Helical" evidence="19">
    <location>
        <begin position="296"/>
        <end position="320"/>
    </location>
</feature>
<feature type="transmembrane region" description="Helical" evidence="19">
    <location>
        <begin position="192"/>
        <end position="213"/>
    </location>
</feature>
<keyword evidence="9" id="KW-0458">Lysosome</keyword>
<evidence type="ECO:0000313" key="26">
    <source>
        <dbReference type="RefSeq" id="XP_032811263.1"/>
    </source>
</evidence>
<feature type="transmembrane region" description="Helical" evidence="19">
    <location>
        <begin position="389"/>
        <end position="408"/>
    </location>
</feature>
<evidence type="ECO:0000313" key="24">
    <source>
        <dbReference type="RefSeq" id="XP_032811261.1"/>
    </source>
</evidence>
<evidence type="ECO:0000256" key="10">
    <source>
        <dbReference type="ARBA" id="ARBA00035788"/>
    </source>
</evidence>
<evidence type="ECO:0000256" key="8">
    <source>
        <dbReference type="ARBA" id="ARBA00023180"/>
    </source>
</evidence>
<dbReference type="AlphaFoldDB" id="A0AAJ7T6G4"/>
<keyword evidence="4 20" id="KW-0732">Signal</keyword>
<evidence type="ECO:0000256" key="19">
    <source>
        <dbReference type="SAM" id="Phobius"/>
    </source>
</evidence>
<comment type="catalytic activity">
    <reaction evidence="13">
        <text>25-hydroxyvitamin D3 sulfate(out) + n H(+)(out) = 25-hydroxyvitamin D3 sulfate(in) + n H(+)(in)</text>
        <dbReference type="Rhea" id="RHEA:75491"/>
        <dbReference type="ChEBI" id="CHEBI:15378"/>
        <dbReference type="ChEBI" id="CHEBI:194336"/>
    </reaction>
</comment>